<dbReference type="Gramene" id="BGIOSGA020983-TA">
    <property type="protein sequence ID" value="BGIOSGA020983-PA"/>
    <property type="gene ID" value="BGIOSGA020983"/>
</dbReference>
<dbReference type="EMBL" id="CM000131">
    <property type="protein sequence ID" value="EEC80861.1"/>
    <property type="molecule type" value="Genomic_DNA"/>
</dbReference>
<name>B8B425_ORYSI</name>
<reference evidence="9 10" key="1">
    <citation type="journal article" date="2005" name="PLoS Biol.">
        <title>The genomes of Oryza sativa: a history of duplications.</title>
        <authorList>
            <person name="Yu J."/>
            <person name="Wang J."/>
            <person name="Lin W."/>
            <person name="Li S."/>
            <person name="Li H."/>
            <person name="Zhou J."/>
            <person name="Ni P."/>
            <person name="Dong W."/>
            <person name="Hu S."/>
            <person name="Zeng C."/>
            <person name="Zhang J."/>
            <person name="Zhang Y."/>
            <person name="Li R."/>
            <person name="Xu Z."/>
            <person name="Li S."/>
            <person name="Li X."/>
            <person name="Zheng H."/>
            <person name="Cong L."/>
            <person name="Lin L."/>
            <person name="Yin J."/>
            <person name="Geng J."/>
            <person name="Li G."/>
            <person name="Shi J."/>
            <person name="Liu J."/>
            <person name="Lv H."/>
            <person name="Li J."/>
            <person name="Wang J."/>
            <person name="Deng Y."/>
            <person name="Ran L."/>
            <person name="Shi X."/>
            <person name="Wang X."/>
            <person name="Wu Q."/>
            <person name="Li C."/>
            <person name="Ren X."/>
            <person name="Wang J."/>
            <person name="Wang X."/>
            <person name="Li D."/>
            <person name="Liu D."/>
            <person name="Zhang X."/>
            <person name="Ji Z."/>
            <person name="Zhao W."/>
            <person name="Sun Y."/>
            <person name="Zhang Z."/>
            <person name="Bao J."/>
            <person name="Han Y."/>
            <person name="Dong L."/>
            <person name="Ji J."/>
            <person name="Chen P."/>
            <person name="Wu S."/>
            <person name="Liu J."/>
            <person name="Xiao Y."/>
            <person name="Bu D."/>
            <person name="Tan J."/>
            <person name="Yang L."/>
            <person name="Ye C."/>
            <person name="Zhang J."/>
            <person name="Xu J."/>
            <person name="Zhou Y."/>
            <person name="Yu Y."/>
            <person name="Zhang B."/>
            <person name="Zhuang S."/>
            <person name="Wei H."/>
            <person name="Liu B."/>
            <person name="Lei M."/>
            <person name="Yu H."/>
            <person name="Li Y."/>
            <person name="Xu H."/>
            <person name="Wei S."/>
            <person name="He X."/>
            <person name="Fang L."/>
            <person name="Zhang Z."/>
            <person name="Zhang Y."/>
            <person name="Huang X."/>
            <person name="Su Z."/>
            <person name="Tong W."/>
            <person name="Li J."/>
            <person name="Tong Z."/>
            <person name="Li S."/>
            <person name="Ye J."/>
            <person name="Wang L."/>
            <person name="Fang L."/>
            <person name="Lei T."/>
            <person name="Chen C."/>
            <person name="Chen H."/>
            <person name="Xu Z."/>
            <person name="Li H."/>
            <person name="Huang H."/>
            <person name="Zhang F."/>
            <person name="Xu H."/>
            <person name="Li N."/>
            <person name="Zhao C."/>
            <person name="Li S."/>
            <person name="Dong L."/>
            <person name="Huang Y."/>
            <person name="Li L."/>
            <person name="Xi Y."/>
            <person name="Qi Q."/>
            <person name="Li W."/>
            <person name="Zhang B."/>
            <person name="Hu W."/>
            <person name="Zhang Y."/>
            <person name="Tian X."/>
            <person name="Jiao Y."/>
            <person name="Liang X."/>
            <person name="Jin J."/>
            <person name="Gao L."/>
            <person name="Zheng W."/>
            <person name="Hao B."/>
            <person name="Liu S."/>
            <person name="Wang W."/>
            <person name="Yuan L."/>
            <person name="Cao M."/>
            <person name="McDermott J."/>
            <person name="Samudrala R."/>
            <person name="Wang J."/>
            <person name="Wong G.K."/>
            <person name="Yang H."/>
        </authorList>
    </citation>
    <scope>NUCLEOTIDE SEQUENCE [LARGE SCALE GENOMIC DNA]</scope>
    <source>
        <strain evidence="10">cv. 93-11</strain>
    </source>
</reference>
<dbReference type="GO" id="GO:0016020">
    <property type="term" value="C:membrane"/>
    <property type="evidence" value="ECO:0007669"/>
    <property type="project" value="UniProtKB-SubCell"/>
</dbReference>
<evidence type="ECO:0000313" key="10">
    <source>
        <dbReference type="Proteomes" id="UP000007015"/>
    </source>
</evidence>
<dbReference type="GO" id="GO:0003676">
    <property type="term" value="F:nucleic acid binding"/>
    <property type="evidence" value="ECO:0007669"/>
    <property type="project" value="InterPro"/>
</dbReference>
<dbReference type="GO" id="GO:0031167">
    <property type="term" value="P:rRNA methylation"/>
    <property type="evidence" value="ECO:0007669"/>
    <property type="project" value="InterPro"/>
</dbReference>
<comment type="similarity">
    <text evidence="2">Belongs to the TMEM86 family.</text>
</comment>
<dbReference type="Pfam" id="PF07947">
    <property type="entry name" value="YhhN"/>
    <property type="match status" value="1"/>
</dbReference>
<keyword evidence="7 8" id="KW-0472">Membrane</keyword>
<dbReference type="NCBIfam" id="NF008157">
    <property type="entry name" value="PRK10909.1"/>
    <property type="match status" value="1"/>
</dbReference>
<feature type="transmembrane region" description="Helical" evidence="8">
    <location>
        <begin position="247"/>
        <end position="268"/>
    </location>
</feature>
<evidence type="ECO:0000256" key="8">
    <source>
        <dbReference type="SAM" id="Phobius"/>
    </source>
</evidence>
<evidence type="ECO:0000256" key="1">
    <source>
        <dbReference type="ARBA" id="ARBA00004141"/>
    </source>
</evidence>
<dbReference type="Gene3D" id="3.40.50.150">
    <property type="entry name" value="Vaccinia Virus protein VP39"/>
    <property type="match status" value="1"/>
</dbReference>
<keyword evidence="3" id="KW-0489">Methyltransferase</keyword>
<gene>
    <name evidence="9" type="ORF">OsI_23480</name>
</gene>
<dbReference type="SUPFAM" id="SSF53335">
    <property type="entry name" value="S-adenosyl-L-methionine-dependent methyltransferases"/>
    <property type="match status" value="1"/>
</dbReference>
<dbReference type="PANTHER" id="PTHR43542">
    <property type="entry name" value="METHYLTRANSFERASE"/>
    <property type="match status" value="1"/>
</dbReference>
<dbReference type="PROSITE" id="PS00092">
    <property type="entry name" value="N6_MTASE"/>
    <property type="match status" value="1"/>
</dbReference>
<evidence type="ECO:0000256" key="3">
    <source>
        <dbReference type="ARBA" id="ARBA00022603"/>
    </source>
</evidence>
<dbReference type="PANTHER" id="PTHR43542:SF1">
    <property type="entry name" value="METHYLTRANSFERASE"/>
    <property type="match status" value="1"/>
</dbReference>
<feature type="transmembrane region" description="Helical" evidence="8">
    <location>
        <begin position="221"/>
        <end position="241"/>
    </location>
</feature>
<evidence type="ECO:0000256" key="5">
    <source>
        <dbReference type="ARBA" id="ARBA00022692"/>
    </source>
</evidence>
<feature type="transmembrane region" description="Helical" evidence="8">
    <location>
        <begin position="304"/>
        <end position="322"/>
    </location>
</feature>
<dbReference type="InterPro" id="IPR029063">
    <property type="entry name" value="SAM-dependent_MTases_sf"/>
</dbReference>
<keyword evidence="5 8" id="KW-0812">Transmembrane</keyword>
<feature type="transmembrane region" description="Helical" evidence="8">
    <location>
        <begin position="195"/>
        <end position="214"/>
    </location>
</feature>
<evidence type="ECO:0000256" key="6">
    <source>
        <dbReference type="ARBA" id="ARBA00022989"/>
    </source>
</evidence>
<dbReference type="AlphaFoldDB" id="B8B425"/>
<evidence type="ECO:0000256" key="4">
    <source>
        <dbReference type="ARBA" id="ARBA00022679"/>
    </source>
</evidence>
<dbReference type="Proteomes" id="UP000007015">
    <property type="component" value="Chromosome 6"/>
</dbReference>
<dbReference type="HOGENOM" id="CLU_786166_0_0_1"/>
<protein>
    <submittedName>
        <fullName evidence="9">Uncharacterized protein</fullName>
    </submittedName>
</protein>
<keyword evidence="4" id="KW-0808">Transferase</keyword>
<dbReference type="InterPro" id="IPR012506">
    <property type="entry name" value="TMEM86B-like"/>
</dbReference>
<keyword evidence="6 8" id="KW-1133">Transmembrane helix</keyword>
<dbReference type="CDD" id="cd02440">
    <property type="entry name" value="AdoMet_MTases"/>
    <property type="match status" value="1"/>
</dbReference>
<evidence type="ECO:0000256" key="7">
    <source>
        <dbReference type="ARBA" id="ARBA00023136"/>
    </source>
</evidence>
<accession>B8B425</accession>
<dbReference type="STRING" id="39946.B8B425"/>
<evidence type="ECO:0000256" key="2">
    <source>
        <dbReference type="ARBA" id="ARBA00007375"/>
    </source>
</evidence>
<feature type="transmembrane region" description="Helical" evidence="8">
    <location>
        <begin position="275"/>
        <end position="292"/>
    </location>
</feature>
<organism evidence="9 10">
    <name type="scientific">Oryza sativa subsp. indica</name>
    <name type="common">Rice</name>
    <dbReference type="NCBI Taxonomy" id="39946"/>
    <lineage>
        <taxon>Eukaryota</taxon>
        <taxon>Viridiplantae</taxon>
        <taxon>Streptophyta</taxon>
        <taxon>Embryophyta</taxon>
        <taxon>Tracheophyta</taxon>
        <taxon>Spermatophyta</taxon>
        <taxon>Magnoliopsida</taxon>
        <taxon>Liliopsida</taxon>
        <taxon>Poales</taxon>
        <taxon>Poaceae</taxon>
        <taxon>BOP clade</taxon>
        <taxon>Oryzoideae</taxon>
        <taxon>Oryzeae</taxon>
        <taxon>Oryzinae</taxon>
        <taxon>Oryza</taxon>
        <taxon>Oryza sativa</taxon>
    </lineage>
</organism>
<keyword evidence="10" id="KW-1185">Reference proteome</keyword>
<sequence length="353" mass="38880">MTRLSPRAAAKKPPQAAAGQIRIIGGQWRGRKLPVPNSPGLRPTTDRVRETLFNWLAPVIQGARCLDCFAGSGALGLEALSRYAGSATLLEFERPVAQQLEKNLALLQGKGVVINTNALSWLAGDGQPFDVVFLDPPFRKGLLAETALLLEQRGWLADEAWIYVEAEAESAAADVPASWQLHREKVAGQAPVLSAAGYLIVLGLLATLIGDALLLLPRERVLYAIGAFFLSHLLYTLSFASQMTFSLFWPLPLALLAIGALLLAALWTRLEEMRWPIVTYVAMTLLMVWLAGEQYFLRSTDFGFSLLTGTSLLLLANVVWLINRYRFTFRAADAIVAFCYFSGHFLIVRSLYL</sequence>
<comment type="subcellular location">
    <subcellularLocation>
        <location evidence="1">Membrane</location>
        <topology evidence="1">Multi-pass membrane protein</topology>
    </subcellularLocation>
</comment>
<proteinExistence type="inferred from homology"/>
<feature type="transmembrane region" description="Helical" evidence="8">
    <location>
        <begin position="334"/>
        <end position="352"/>
    </location>
</feature>
<dbReference type="GO" id="GO:0008168">
    <property type="term" value="F:methyltransferase activity"/>
    <property type="evidence" value="ECO:0007669"/>
    <property type="project" value="UniProtKB-KW"/>
</dbReference>
<dbReference type="InterPro" id="IPR002052">
    <property type="entry name" value="DNA_methylase_N6_adenine_CS"/>
</dbReference>
<dbReference type="InterPro" id="IPR004398">
    <property type="entry name" value="RNA_MeTrfase_RsmD"/>
</dbReference>
<dbReference type="Pfam" id="PF03602">
    <property type="entry name" value="Cons_hypoth95"/>
    <property type="match status" value="1"/>
</dbReference>
<dbReference type="NCBIfam" id="TIGR00095">
    <property type="entry name" value="16S rRNA (guanine(966)-N(2))-methyltransferase RsmD"/>
    <property type="match status" value="1"/>
</dbReference>
<evidence type="ECO:0000313" key="9">
    <source>
        <dbReference type="EMBL" id="EEC80861.1"/>
    </source>
</evidence>